<comment type="caution">
    <text evidence="1">The sequence shown here is derived from an EMBL/GenBank/DDBJ whole genome shotgun (WGS) entry which is preliminary data.</text>
</comment>
<gene>
    <name evidence="1" type="ORF">PanWU01x14_088280</name>
</gene>
<organism evidence="1 2">
    <name type="scientific">Parasponia andersonii</name>
    <name type="common">Sponia andersonii</name>
    <dbReference type="NCBI Taxonomy" id="3476"/>
    <lineage>
        <taxon>Eukaryota</taxon>
        <taxon>Viridiplantae</taxon>
        <taxon>Streptophyta</taxon>
        <taxon>Embryophyta</taxon>
        <taxon>Tracheophyta</taxon>
        <taxon>Spermatophyta</taxon>
        <taxon>Magnoliopsida</taxon>
        <taxon>eudicotyledons</taxon>
        <taxon>Gunneridae</taxon>
        <taxon>Pentapetalae</taxon>
        <taxon>rosids</taxon>
        <taxon>fabids</taxon>
        <taxon>Rosales</taxon>
        <taxon>Cannabaceae</taxon>
        <taxon>Parasponia</taxon>
    </lineage>
</organism>
<sequence length="73" mass="8354">MKRHRLVVSFWVCFEFSLNSQHSKLSYSRTVQAPDSTPQLSRPALRLKTLTRVLGKALSGGLSIDREEQLRKP</sequence>
<evidence type="ECO:0000313" key="1">
    <source>
        <dbReference type="EMBL" id="PON69387.1"/>
    </source>
</evidence>
<keyword evidence="2" id="KW-1185">Reference proteome</keyword>
<protein>
    <submittedName>
        <fullName evidence="1">Uncharacterized protein</fullName>
    </submittedName>
</protein>
<proteinExistence type="predicted"/>
<reference evidence="2" key="1">
    <citation type="submission" date="2016-06" db="EMBL/GenBank/DDBJ databases">
        <title>Parallel loss of symbiosis genes in relatives of nitrogen-fixing non-legume Parasponia.</title>
        <authorList>
            <person name="Van Velzen R."/>
            <person name="Holmer R."/>
            <person name="Bu F."/>
            <person name="Rutten L."/>
            <person name="Van Zeijl A."/>
            <person name="Liu W."/>
            <person name="Santuari L."/>
            <person name="Cao Q."/>
            <person name="Sharma T."/>
            <person name="Shen D."/>
            <person name="Roswanjaya Y."/>
            <person name="Wardhani T."/>
            <person name="Kalhor M.S."/>
            <person name="Jansen J."/>
            <person name="Van den Hoogen J."/>
            <person name="Gungor B."/>
            <person name="Hartog M."/>
            <person name="Hontelez J."/>
            <person name="Verver J."/>
            <person name="Yang W.-C."/>
            <person name="Schijlen E."/>
            <person name="Repin R."/>
            <person name="Schilthuizen M."/>
            <person name="Schranz E."/>
            <person name="Heidstra R."/>
            <person name="Miyata K."/>
            <person name="Fedorova E."/>
            <person name="Kohlen W."/>
            <person name="Bisseling T."/>
            <person name="Smit S."/>
            <person name="Geurts R."/>
        </authorList>
    </citation>
    <scope>NUCLEOTIDE SEQUENCE [LARGE SCALE GENOMIC DNA]</scope>
    <source>
        <strain evidence="2">cv. WU1-14</strain>
    </source>
</reference>
<name>A0A2P5D7V1_PARAD</name>
<accession>A0A2P5D7V1</accession>
<dbReference type="AlphaFoldDB" id="A0A2P5D7V1"/>
<dbReference type="EMBL" id="JXTB01000056">
    <property type="protein sequence ID" value="PON69387.1"/>
    <property type="molecule type" value="Genomic_DNA"/>
</dbReference>
<dbReference type="Proteomes" id="UP000237105">
    <property type="component" value="Unassembled WGS sequence"/>
</dbReference>
<evidence type="ECO:0000313" key="2">
    <source>
        <dbReference type="Proteomes" id="UP000237105"/>
    </source>
</evidence>